<sequence>MYLAPHVKGLYGMIRNRGLIQYFSPYLSADLSRMARSFNTNVTSLEDELTKLILDNQIKARIDSHNKILYAKDVDQRTQTYEHALNVGKLTQQRSRVVLLRAAIHRAGIVVKAPPRGDSTNPLNVAMTSDVTVTPTNSGPSSPT</sequence>
<dbReference type="InterPro" id="IPR036390">
    <property type="entry name" value="WH_DNA-bd_sf"/>
</dbReference>
<evidence type="ECO:0000259" key="8">
    <source>
        <dbReference type="PROSITE" id="PS50250"/>
    </source>
</evidence>
<keyword evidence="6" id="KW-0539">Nucleus</keyword>
<feature type="domain" description="PCI" evidence="8">
    <location>
        <begin position="1"/>
        <end position="76"/>
    </location>
</feature>
<dbReference type="WBParaSite" id="nRc.2.0.1.t21169-RA">
    <property type="protein sequence ID" value="nRc.2.0.1.t21169-RA"/>
    <property type="gene ID" value="nRc.2.0.1.g21169"/>
</dbReference>
<evidence type="ECO:0000256" key="5">
    <source>
        <dbReference type="ARBA" id="ARBA00022790"/>
    </source>
</evidence>
<evidence type="ECO:0000256" key="6">
    <source>
        <dbReference type="ARBA" id="ARBA00023242"/>
    </source>
</evidence>
<dbReference type="AlphaFoldDB" id="A0A915J5V8"/>
<feature type="region of interest" description="Disordered" evidence="7">
    <location>
        <begin position="114"/>
        <end position="144"/>
    </location>
</feature>
<dbReference type="Pfam" id="PF01399">
    <property type="entry name" value="PCI"/>
    <property type="match status" value="1"/>
</dbReference>
<keyword evidence="5" id="KW-0736">Signalosome</keyword>
<dbReference type="SUPFAM" id="SSF46785">
    <property type="entry name" value="Winged helix' DNA-binding domain"/>
    <property type="match status" value="1"/>
</dbReference>
<dbReference type="PANTHER" id="PTHR14145:SF2">
    <property type="entry name" value="COP9 SIGNALOSOME COMPLEX SUBUNIT 1"/>
    <property type="match status" value="1"/>
</dbReference>
<dbReference type="PANTHER" id="PTHR14145">
    <property type="entry name" value="26S PROTESOME SUBUNIT 6"/>
    <property type="match status" value="1"/>
</dbReference>
<evidence type="ECO:0000256" key="7">
    <source>
        <dbReference type="SAM" id="MobiDB-lite"/>
    </source>
</evidence>
<dbReference type="SMART" id="SM00088">
    <property type="entry name" value="PINT"/>
    <property type="match status" value="1"/>
</dbReference>
<evidence type="ECO:0000313" key="10">
    <source>
        <dbReference type="WBParaSite" id="nRc.2.0.1.t21169-RA"/>
    </source>
</evidence>
<dbReference type="GO" id="GO:0008180">
    <property type="term" value="C:COP9 signalosome"/>
    <property type="evidence" value="ECO:0007669"/>
    <property type="project" value="UniProtKB-KW"/>
</dbReference>
<keyword evidence="9" id="KW-1185">Reference proteome</keyword>
<name>A0A915J5V8_ROMCU</name>
<accession>A0A915J5V8</accession>
<organism evidence="9 10">
    <name type="scientific">Romanomermis culicivorax</name>
    <name type="common">Nematode worm</name>
    <dbReference type="NCBI Taxonomy" id="13658"/>
    <lineage>
        <taxon>Eukaryota</taxon>
        <taxon>Metazoa</taxon>
        <taxon>Ecdysozoa</taxon>
        <taxon>Nematoda</taxon>
        <taxon>Enoplea</taxon>
        <taxon>Dorylaimia</taxon>
        <taxon>Mermithida</taxon>
        <taxon>Mermithoidea</taxon>
        <taxon>Mermithidae</taxon>
        <taxon>Romanomermis</taxon>
    </lineage>
</organism>
<dbReference type="GO" id="GO:0005737">
    <property type="term" value="C:cytoplasm"/>
    <property type="evidence" value="ECO:0007669"/>
    <property type="project" value="UniProtKB-SubCell"/>
</dbReference>
<dbReference type="PROSITE" id="PS50250">
    <property type="entry name" value="PCI"/>
    <property type="match status" value="1"/>
</dbReference>
<proteinExistence type="inferred from homology"/>
<dbReference type="OMA" id="RMARSFN"/>
<evidence type="ECO:0000313" key="9">
    <source>
        <dbReference type="Proteomes" id="UP000887565"/>
    </source>
</evidence>
<keyword evidence="4" id="KW-0963">Cytoplasm</keyword>
<protein>
    <submittedName>
        <fullName evidence="10">PCI domain-containing protein</fullName>
    </submittedName>
</protein>
<dbReference type="InterPro" id="IPR000717">
    <property type="entry name" value="PCI_dom"/>
</dbReference>
<comment type="subcellular location">
    <subcellularLocation>
        <location evidence="2">Cytoplasm</location>
    </subcellularLocation>
    <subcellularLocation>
        <location evidence="1">Nucleus</location>
    </subcellularLocation>
</comment>
<dbReference type="Proteomes" id="UP000887565">
    <property type="component" value="Unplaced"/>
</dbReference>
<evidence type="ECO:0000256" key="2">
    <source>
        <dbReference type="ARBA" id="ARBA00004496"/>
    </source>
</evidence>
<evidence type="ECO:0000256" key="1">
    <source>
        <dbReference type="ARBA" id="ARBA00004123"/>
    </source>
</evidence>
<reference evidence="10" key="1">
    <citation type="submission" date="2022-11" db="UniProtKB">
        <authorList>
            <consortium name="WormBaseParasite"/>
        </authorList>
    </citation>
    <scope>IDENTIFICATION</scope>
</reference>
<comment type="similarity">
    <text evidence="3">Belongs to the CSN1 family.</text>
</comment>
<feature type="compositionally biased region" description="Polar residues" evidence="7">
    <location>
        <begin position="118"/>
        <end position="144"/>
    </location>
</feature>
<dbReference type="Gene3D" id="1.25.40.570">
    <property type="match status" value="1"/>
</dbReference>
<evidence type="ECO:0000256" key="3">
    <source>
        <dbReference type="ARBA" id="ARBA00008793"/>
    </source>
</evidence>
<evidence type="ECO:0000256" key="4">
    <source>
        <dbReference type="ARBA" id="ARBA00022490"/>
    </source>
</evidence>
<dbReference type="InterPro" id="IPR019585">
    <property type="entry name" value="Rpn7/CSN1"/>
</dbReference>